<evidence type="ECO:0000313" key="3">
    <source>
        <dbReference type="Proteomes" id="UP001230156"/>
    </source>
</evidence>
<name>A0ABU0YUV7_9PROT</name>
<feature type="signal peptide" evidence="1">
    <location>
        <begin position="1"/>
        <end position="21"/>
    </location>
</feature>
<comment type="caution">
    <text evidence="2">The sequence shown here is derived from an EMBL/GenBank/DDBJ whole genome shotgun (WGS) entry which is preliminary data.</text>
</comment>
<accession>A0ABU0YUV7</accession>
<dbReference type="EMBL" id="JAUYVI010000012">
    <property type="protein sequence ID" value="MDQ7251506.1"/>
    <property type="molecule type" value="Genomic_DNA"/>
</dbReference>
<dbReference type="RefSeq" id="WP_379961944.1">
    <property type="nucleotide sequence ID" value="NZ_JAUYVI010000012.1"/>
</dbReference>
<protein>
    <submittedName>
        <fullName evidence="2">Uncharacterized protein</fullName>
    </submittedName>
</protein>
<proteinExistence type="predicted"/>
<evidence type="ECO:0000313" key="2">
    <source>
        <dbReference type="EMBL" id="MDQ7251506.1"/>
    </source>
</evidence>
<reference evidence="3" key="1">
    <citation type="submission" date="2023-08" db="EMBL/GenBank/DDBJ databases">
        <title>Rhodospirillaceae gen. nov., a novel taxon isolated from the Yangtze River Yuezi River estuary sludge.</title>
        <authorList>
            <person name="Ruan L."/>
        </authorList>
    </citation>
    <scope>NUCLEOTIDE SEQUENCE [LARGE SCALE GENOMIC DNA]</scope>
    <source>
        <strain evidence="3">R-7</strain>
    </source>
</reference>
<keyword evidence="1" id="KW-0732">Signal</keyword>
<feature type="chain" id="PRO_5045173984" evidence="1">
    <location>
        <begin position="22"/>
        <end position="92"/>
    </location>
</feature>
<evidence type="ECO:0000256" key="1">
    <source>
        <dbReference type="SAM" id="SignalP"/>
    </source>
</evidence>
<organism evidence="2 3">
    <name type="scientific">Dongia sedimenti</name>
    <dbReference type="NCBI Taxonomy" id="3064282"/>
    <lineage>
        <taxon>Bacteria</taxon>
        <taxon>Pseudomonadati</taxon>
        <taxon>Pseudomonadota</taxon>
        <taxon>Alphaproteobacteria</taxon>
        <taxon>Rhodospirillales</taxon>
        <taxon>Dongiaceae</taxon>
        <taxon>Dongia</taxon>
    </lineage>
</organism>
<keyword evidence="3" id="KW-1185">Reference proteome</keyword>
<dbReference type="Proteomes" id="UP001230156">
    <property type="component" value="Unassembled WGS sequence"/>
</dbReference>
<gene>
    <name evidence="2" type="ORF">Q8A70_27720</name>
</gene>
<sequence>MLTRCAAGFMILAALSAPAFAGCDQAQAVDKMTKVATALGQKAGEATTAEDSQKVVAANEKVNQGGEALGKGDYDKACAIYDEVAKENGISL</sequence>
<dbReference type="PROSITE" id="PS51257">
    <property type="entry name" value="PROKAR_LIPOPROTEIN"/>
    <property type="match status" value="1"/>
</dbReference>